<evidence type="ECO:0000256" key="1">
    <source>
        <dbReference type="ARBA" id="ARBA00023239"/>
    </source>
</evidence>
<proteinExistence type="predicted"/>
<dbReference type="Gene3D" id="3.40.50.1820">
    <property type="entry name" value="alpha/beta hydrolase"/>
    <property type="match status" value="1"/>
</dbReference>
<dbReference type="SUPFAM" id="SSF51604">
    <property type="entry name" value="Enolase C-terminal domain-like"/>
    <property type="match status" value="2"/>
</dbReference>
<gene>
    <name evidence="3" type="ORF">EHUX00137_LOCUS34580</name>
</gene>
<dbReference type="GO" id="GO:0016829">
    <property type="term" value="F:lyase activity"/>
    <property type="evidence" value="ECO:0007669"/>
    <property type="project" value="UniProtKB-KW"/>
</dbReference>
<reference evidence="3" key="1">
    <citation type="submission" date="2021-01" db="EMBL/GenBank/DDBJ databases">
        <authorList>
            <person name="Corre E."/>
            <person name="Pelletier E."/>
            <person name="Niang G."/>
            <person name="Scheremetjew M."/>
            <person name="Finn R."/>
            <person name="Kale V."/>
            <person name="Holt S."/>
            <person name="Cochrane G."/>
            <person name="Meng A."/>
            <person name="Brown T."/>
            <person name="Cohen L."/>
        </authorList>
    </citation>
    <scope>NUCLEOTIDE SEQUENCE</scope>
    <source>
        <strain evidence="3">379</strain>
    </source>
</reference>
<feature type="domain" description="AB hydrolase-1" evidence="2">
    <location>
        <begin position="18"/>
        <end position="270"/>
    </location>
</feature>
<dbReference type="InterPro" id="IPR036849">
    <property type="entry name" value="Enolase-like_C_sf"/>
</dbReference>
<keyword evidence="1" id="KW-0456">Lyase</keyword>
<protein>
    <recommendedName>
        <fullName evidence="2">AB hydrolase-1 domain-containing protein</fullName>
    </recommendedName>
</protein>
<dbReference type="Gene3D" id="3.20.20.120">
    <property type="entry name" value="Enolase-like C-terminal domain"/>
    <property type="match status" value="1"/>
</dbReference>
<evidence type="ECO:0000259" key="2">
    <source>
        <dbReference type="Pfam" id="PF12697"/>
    </source>
</evidence>
<dbReference type="Gene3D" id="3.30.390.10">
    <property type="entry name" value="Enolase-like, N-terminal domain"/>
    <property type="match status" value="1"/>
</dbReference>
<dbReference type="SUPFAM" id="SSF53474">
    <property type="entry name" value="alpha/beta-Hydrolases"/>
    <property type="match status" value="1"/>
</dbReference>
<dbReference type="AlphaFoldDB" id="A0A7S3T9A4"/>
<sequence length="794" mass="83815">MLAHTHARCGASDSEAAIVLLHGFLGDRRDVEPLRQKLGALADCISLDLPGHGDSAWMPTIDAGTSAVDAALATLEALCPPPARLLLVGYSMGGRVALQLAARLPPPRLAGLVILSGSPGLDDGALREARLSRDVALAARLRAMTPPHFDEWLRREWYRAALWGGRLQEHPSFERMLLRRTDGAQPRDRAASLERESVGRQPSCWPWLEAPPAPVLYVAGEEDEAYCKVATRLAEHSGVAEPVERRLVRVAVLPAAGHALLLEASAPVAEICHAFASQVLPPPLVPAPPPLSEGVRIQARGPEGVDALSARLLPFRLPLTAPLPLARGPPVTERAGVLLLVEGMAADGRAVRGLGEVCPLPGFHSESLDEAAAQLRSVAHRLQGALLPFAVARLDGSMSAWLAAACDRPSKLASGPLLPSVRCALEMACLHLLAQAANTSIAQLVCCARRAPYQSHVRINGLLARGEASSLEAAADAARAAVDSARPSSRACASGPAVKHAAARMRTWKVKVGGGDPAADGRRIGKLLLGCTALGARLRLDANQAWSREQAATFCEAMQTEWEAGCAALCPEHQRGDGAGAVSAPAPRWPPPALDFCEEPLMARLHAQLPALHAQYGLRHAIDEGALPAAAEALERLAASCATSGSDGASARGGEAFRALQERLGDASCAGLILKPTLAGGLEVSARLADEASRLGKPTVLTSAFESGVAHAHVRAHPAGASGEVRLADGFAASRLRCLRPSSGGRALRTASQRTSVCKATRSRRPLRRRWMATLWTCQGCRLRLMRPRRGYGL</sequence>
<evidence type="ECO:0000313" key="3">
    <source>
        <dbReference type="EMBL" id="CAE0577825.1"/>
    </source>
</evidence>
<dbReference type="InterPro" id="IPR000073">
    <property type="entry name" value="AB_hydrolase_1"/>
</dbReference>
<dbReference type="PANTHER" id="PTHR42916:SF1">
    <property type="entry name" value="PROTEIN PHYLLO, CHLOROPLASTIC"/>
    <property type="match status" value="1"/>
</dbReference>
<dbReference type="EMBL" id="HBIR01044302">
    <property type="protein sequence ID" value="CAE0577825.1"/>
    <property type="molecule type" value="Transcribed_RNA"/>
</dbReference>
<dbReference type="Pfam" id="PF12697">
    <property type="entry name" value="Abhydrolase_6"/>
    <property type="match status" value="1"/>
</dbReference>
<dbReference type="SUPFAM" id="SSF54826">
    <property type="entry name" value="Enolase N-terminal domain-like"/>
    <property type="match status" value="1"/>
</dbReference>
<dbReference type="PANTHER" id="PTHR42916">
    <property type="entry name" value="2-SUCCINYL-5-ENOLPYRUVYL-6-HYDROXY-3-CYCLOHEXENE-1-CARBOXYLATE SYNTHASE"/>
    <property type="match status" value="1"/>
</dbReference>
<accession>A0A7S3T9A4</accession>
<dbReference type="InterPro" id="IPR029058">
    <property type="entry name" value="AB_hydrolase_fold"/>
</dbReference>
<organism evidence="3">
    <name type="scientific">Emiliania huxleyi</name>
    <name type="common">Coccolithophore</name>
    <name type="synonym">Pontosphaera huxleyi</name>
    <dbReference type="NCBI Taxonomy" id="2903"/>
    <lineage>
        <taxon>Eukaryota</taxon>
        <taxon>Haptista</taxon>
        <taxon>Haptophyta</taxon>
        <taxon>Prymnesiophyceae</taxon>
        <taxon>Isochrysidales</taxon>
        <taxon>Noelaerhabdaceae</taxon>
        <taxon>Emiliania</taxon>
    </lineage>
</organism>
<dbReference type="InterPro" id="IPR029017">
    <property type="entry name" value="Enolase-like_N"/>
</dbReference>
<name>A0A7S3T9A4_EMIHU</name>